<reference evidence="2 3" key="1">
    <citation type="submission" date="2019-07" db="EMBL/GenBank/DDBJ databases">
        <title>Thalassofilum flectens gen. nov., sp. nov., a novel moderate thermophilic anaerobe from a shallow sea hot spring in Kunashir Island (Russia), representing a new family in the order Bacteroidales, and proposal of Thalassofilacea fam. nov.</title>
        <authorList>
            <person name="Kochetkova T.V."/>
            <person name="Podosokorskaya O.A."/>
            <person name="Novikov A."/>
            <person name="Elcheninov A.G."/>
            <person name="Toshchakov S.V."/>
            <person name="Kublanov I.V."/>
        </authorList>
    </citation>
    <scope>NUCLEOTIDE SEQUENCE [LARGE SCALE GENOMIC DNA]</scope>
    <source>
        <strain evidence="2 3">38-H</strain>
    </source>
</reference>
<dbReference type="RefSeq" id="WP_173074260.1">
    <property type="nucleotide sequence ID" value="NZ_CP041345.1"/>
</dbReference>
<name>A0A7D3XZM9_9BACT</name>
<dbReference type="Pfam" id="PF20230">
    <property type="entry name" value="DUF6588"/>
    <property type="match status" value="1"/>
</dbReference>
<accession>A0A7D3XZM9</accession>
<evidence type="ECO:0000313" key="3">
    <source>
        <dbReference type="Proteomes" id="UP000500961"/>
    </source>
</evidence>
<protein>
    <recommendedName>
        <fullName evidence="4">Outer membrane protein beta-barrel domain-containing protein</fullName>
    </recommendedName>
</protein>
<evidence type="ECO:0008006" key="4">
    <source>
        <dbReference type="Google" id="ProtNLM"/>
    </source>
</evidence>
<feature type="signal peptide" evidence="1">
    <location>
        <begin position="1"/>
        <end position="21"/>
    </location>
</feature>
<organism evidence="2 3">
    <name type="scientific">Tenuifilum thalassicum</name>
    <dbReference type="NCBI Taxonomy" id="2590900"/>
    <lineage>
        <taxon>Bacteria</taxon>
        <taxon>Pseudomonadati</taxon>
        <taxon>Bacteroidota</taxon>
        <taxon>Bacteroidia</taxon>
        <taxon>Bacteroidales</taxon>
        <taxon>Tenuifilaceae</taxon>
        <taxon>Tenuifilum</taxon>
    </lineage>
</organism>
<feature type="chain" id="PRO_5029770666" description="Outer membrane protein beta-barrel domain-containing protein" evidence="1">
    <location>
        <begin position="22"/>
        <end position="322"/>
    </location>
</feature>
<dbReference type="AlphaFoldDB" id="A0A7D3XZM9"/>
<dbReference type="KEGG" id="ttz:FHG85_06750"/>
<dbReference type="EMBL" id="CP041345">
    <property type="protein sequence ID" value="QKG79973.1"/>
    <property type="molecule type" value="Genomic_DNA"/>
</dbReference>
<proteinExistence type="predicted"/>
<sequence length="322" mass="34905">MKKFKGLVLASILLVPIATFSQEDVVDFLSGSLNDANKLSKAYLEPFGKSLGMSLNSGWYNSANPHGLLGFDITFTMPITIPVSSDKTFNINDLNLEYWEVKTGSSSTTPTVVGGKSSSTVLTDKLSGTAELNVPGGANLQFIPAPIIQVAKGLPFNTEIVGRYFPKVNISGVGNFGLWGIGIKNEFKEYIPFFKRLPFSMSVFVGYTQFTSTFDINKAQKQKLEFKSSGYTARLLVSKSIPVLTVYGGLGYNHSKTDISVLGTYNTADLGTLTDPISLNFANNGFAANLGLRLKLAILAFHFDYSLGEYGIFNAGVGINFR</sequence>
<evidence type="ECO:0000256" key="1">
    <source>
        <dbReference type="SAM" id="SignalP"/>
    </source>
</evidence>
<dbReference type="Proteomes" id="UP000500961">
    <property type="component" value="Chromosome"/>
</dbReference>
<dbReference type="InterPro" id="IPR046495">
    <property type="entry name" value="DUF6588"/>
</dbReference>
<evidence type="ECO:0000313" key="2">
    <source>
        <dbReference type="EMBL" id="QKG79973.1"/>
    </source>
</evidence>
<gene>
    <name evidence="2" type="ORF">FHG85_06750</name>
</gene>
<keyword evidence="3" id="KW-1185">Reference proteome</keyword>
<keyword evidence="1" id="KW-0732">Signal</keyword>